<dbReference type="SUPFAM" id="SSF52540">
    <property type="entry name" value="P-loop containing nucleoside triphosphate hydrolases"/>
    <property type="match status" value="1"/>
</dbReference>
<comment type="caution">
    <text evidence="11">The sequence shown here is derived from an EMBL/GenBank/DDBJ whole genome shotgun (WGS) entry which is preliminary data.</text>
</comment>
<evidence type="ECO:0000256" key="2">
    <source>
        <dbReference type="ARBA" id="ARBA00022475"/>
    </source>
</evidence>
<dbReference type="AlphaFoldDB" id="A0A917TL18"/>
<dbReference type="GO" id="GO:0016887">
    <property type="term" value="F:ATP hydrolysis activity"/>
    <property type="evidence" value="ECO:0007669"/>
    <property type="project" value="InterPro"/>
</dbReference>
<evidence type="ECO:0000259" key="10">
    <source>
        <dbReference type="PROSITE" id="PS50893"/>
    </source>
</evidence>
<dbReference type="InterPro" id="IPR003439">
    <property type="entry name" value="ABC_transporter-like_ATP-bd"/>
</dbReference>
<dbReference type="Proteomes" id="UP000642070">
    <property type="component" value="Unassembled WGS sequence"/>
</dbReference>
<dbReference type="InterPro" id="IPR013611">
    <property type="entry name" value="Transp-assoc_OB_typ2"/>
</dbReference>
<dbReference type="PANTHER" id="PTHR42781:SF4">
    <property type="entry name" value="SPERMIDINE_PUTRESCINE IMPORT ATP-BINDING PROTEIN POTA"/>
    <property type="match status" value="1"/>
</dbReference>
<dbReference type="Pfam" id="PF08402">
    <property type="entry name" value="TOBE_2"/>
    <property type="match status" value="1"/>
</dbReference>
<dbReference type="InterPro" id="IPR050093">
    <property type="entry name" value="ABC_SmlMolc_Importer"/>
</dbReference>
<dbReference type="SMART" id="SM00382">
    <property type="entry name" value="AAA"/>
    <property type="match status" value="1"/>
</dbReference>
<evidence type="ECO:0000256" key="3">
    <source>
        <dbReference type="ARBA" id="ARBA00022496"/>
    </source>
</evidence>
<keyword evidence="1" id="KW-0813">Transport</keyword>
<evidence type="ECO:0000256" key="5">
    <source>
        <dbReference type="ARBA" id="ARBA00022840"/>
    </source>
</evidence>
<keyword evidence="2" id="KW-1003">Cell membrane</keyword>
<dbReference type="InterPro" id="IPR003593">
    <property type="entry name" value="AAA+_ATPase"/>
</dbReference>
<dbReference type="Gene3D" id="3.40.50.300">
    <property type="entry name" value="P-loop containing nucleotide triphosphate hydrolases"/>
    <property type="match status" value="1"/>
</dbReference>
<evidence type="ECO:0000256" key="7">
    <source>
        <dbReference type="ARBA" id="ARBA00023065"/>
    </source>
</evidence>
<keyword evidence="6" id="KW-0408">Iron</keyword>
<keyword evidence="7" id="KW-0406">Ion transport</keyword>
<dbReference type="PANTHER" id="PTHR42781">
    <property type="entry name" value="SPERMIDINE/PUTRESCINE IMPORT ATP-BINDING PROTEIN POTA"/>
    <property type="match status" value="1"/>
</dbReference>
<dbReference type="SUPFAM" id="SSF50331">
    <property type="entry name" value="MOP-like"/>
    <property type="match status" value="1"/>
</dbReference>
<keyword evidence="4" id="KW-0547">Nucleotide-binding</keyword>
<dbReference type="InterPro" id="IPR017871">
    <property type="entry name" value="ABC_transporter-like_CS"/>
</dbReference>
<keyword evidence="8" id="KW-0472">Membrane</keyword>
<keyword evidence="12" id="KW-1185">Reference proteome</keyword>
<evidence type="ECO:0000256" key="1">
    <source>
        <dbReference type="ARBA" id="ARBA00022448"/>
    </source>
</evidence>
<dbReference type="GO" id="GO:0015418">
    <property type="term" value="F:ABC-type quaternary ammonium compound transporting activity"/>
    <property type="evidence" value="ECO:0007669"/>
    <property type="project" value="UniProtKB-EC"/>
</dbReference>
<evidence type="ECO:0000256" key="6">
    <source>
        <dbReference type="ARBA" id="ARBA00023004"/>
    </source>
</evidence>
<evidence type="ECO:0000256" key="4">
    <source>
        <dbReference type="ARBA" id="ARBA00022741"/>
    </source>
</evidence>
<gene>
    <name evidence="11" type="ORF">GCM10007977_029070</name>
</gene>
<dbReference type="EC" id="7.6.2.9" evidence="9"/>
<reference evidence="11" key="1">
    <citation type="journal article" date="2014" name="Int. J. Syst. Evol. Microbiol.">
        <title>Complete genome sequence of Corynebacterium casei LMG S-19264T (=DSM 44701T), isolated from a smear-ripened cheese.</title>
        <authorList>
            <consortium name="US DOE Joint Genome Institute (JGI-PGF)"/>
            <person name="Walter F."/>
            <person name="Albersmeier A."/>
            <person name="Kalinowski J."/>
            <person name="Ruckert C."/>
        </authorList>
    </citation>
    <scope>NUCLEOTIDE SEQUENCE</scope>
    <source>
        <strain evidence="11">JCM 19831</strain>
    </source>
</reference>
<keyword evidence="5" id="KW-0067">ATP-binding</keyword>
<organism evidence="11 12">
    <name type="scientific">Dactylosporangium sucinum</name>
    <dbReference type="NCBI Taxonomy" id="1424081"/>
    <lineage>
        <taxon>Bacteria</taxon>
        <taxon>Bacillati</taxon>
        <taxon>Actinomycetota</taxon>
        <taxon>Actinomycetes</taxon>
        <taxon>Micromonosporales</taxon>
        <taxon>Micromonosporaceae</taxon>
        <taxon>Dactylosporangium</taxon>
    </lineage>
</organism>
<dbReference type="RefSeq" id="WP_190250332.1">
    <property type="nucleotide sequence ID" value="NZ_BMPI01000012.1"/>
</dbReference>
<name>A0A917TL18_9ACTN</name>
<dbReference type="InterPro" id="IPR015853">
    <property type="entry name" value="ABC_transpr_FbpC"/>
</dbReference>
<dbReference type="Pfam" id="PF00005">
    <property type="entry name" value="ABC_tran"/>
    <property type="match status" value="1"/>
</dbReference>
<accession>A0A917TL18</accession>
<dbReference type="PROSITE" id="PS50893">
    <property type="entry name" value="ABC_TRANSPORTER_2"/>
    <property type="match status" value="1"/>
</dbReference>
<evidence type="ECO:0000256" key="8">
    <source>
        <dbReference type="ARBA" id="ARBA00023136"/>
    </source>
</evidence>
<dbReference type="InterPro" id="IPR027417">
    <property type="entry name" value="P-loop_NTPase"/>
</dbReference>
<sequence length="361" mass="36833">MSTLSIRDLHKSYGAVRVLAGAGLDAADGTSTAILGPSGCGKTTLLRLVAGFDRPDAGTIVLAGREVTAGRRGLAPDKRDIGYVAQEGALFPHLTVHANIAYGLSRRTTTASARRSRVGELLELVSLDQALSRRYPHELSGGQQQRVALARALARRPALVLLDEPFSSLDTALRAATRAAVAAALRAAGVTTLLVTHDPAEALALADQVAVMHRGAFAQAGPARDVYARPADLDTARLLGPGSILPGTVTAGAAVCALGVLPIAEPRPDGDADVFVRPGQVRLGGTGAPATVVAAEFLGADTMLTLRLADGSTLDARVDGTVTHGVGTSVTVDVIGAVHAYPRRVVGERGVTAAAPGLGAA</sequence>
<keyword evidence="3" id="KW-0410">Iron transport</keyword>
<evidence type="ECO:0000256" key="9">
    <source>
        <dbReference type="ARBA" id="ARBA00066388"/>
    </source>
</evidence>
<reference evidence="11" key="2">
    <citation type="submission" date="2020-09" db="EMBL/GenBank/DDBJ databases">
        <authorList>
            <person name="Sun Q."/>
            <person name="Ohkuma M."/>
        </authorList>
    </citation>
    <scope>NUCLEOTIDE SEQUENCE</scope>
    <source>
        <strain evidence="11">JCM 19831</strain>
    </source>
</reference>
<proteinExistence type="predicted"/>
<protein>
    <recommendedName>
        <fullName evidence="9">ABC-type quaternary amine transporter</fullName>
        <ecNumber evidence="9">7.6.2.9</ecNumber>
    </recommendedName>
</protein>
<feature type="domain" description="ABC transporter" evidence="10">
    <location>
        <begin position="4"/>
        <end position="239"/>
    </location>
</feature>
<dbReference type="EMBL" id="BMPI01000012">
    <property type="protein sequence ID" value="GGM26137.1"/>
    <property type="molecule type" value="Genomic_DNA"/>
</dbReference>
<dbReference type="CDD" id="cd03259">
    <property type="entry name" value="ABC_Carb_Solutes_like"/>
    <property type="match status" value="1"/>
</dbReference>
<dbReference type="GO" id="GO:0005524">
    <property type="term" value="F:ATP binding"/>
    <property type="evidence" value="ECO:0007669"/>
    <property type="project" value="UniProtKB-KW"/>
</dbReference>
<evidence type="ECO:0000313" key="11">
    <source>
        <dbReference type="EMBL" id="GGM26137.1"/>
    </source>
</evidence>
<dbReference type="FunFam" id="3.40.50.300:FF:000425">
    <property type="entry name" value="Probable ABC transporter, ATP-binding subunit"/>
    <property type="match status" value="1"/>
</dbReference>
<dbReference type="PROSITE" id="PS00211">
    <property type="entry name" value="ABC_TRANSPORTER_1"/>
    <property type="match status" value="1"/>
</dbReference>
<dbReference type="GO" id="GO:0043190">
    <property type="term" value="C:ATP-binding cassette (ABC) transporter complex"/>
    <property type="evidence" value="ECO:0007669"/>
    <property type="project" value="InterPro"/>
</dbReference>
<evidence type="ECO:0000313" key="12">
    <source>
        <dbReference type="Proteomes" id="UP000642070"/>
    </source>
</evidence>
<dbReference type="InterPro" id="IPR008995">
    <property type="entry name" value="Mo/tungstate-bd_C_term_dom"/>
</dbReference>
<dbReference type="GO" id="GO:0015408">
    <property type="term" value="F:ABC-type ferric iron transporter activity"/>
    <property type="evidence" value="ECO:0007669"/>
    <property type="project" value="InterPro"/>
</dbReference>